<accession>A0A1Q9ERV2</accession>
<sequence>MEQIGTYIATITTAAVEERLRALAPLGLAIALFLADIESSNDVSLLLTMLEQAIVSIAATGRSLALNQLREIASALENYHCRACRLYCIYEGGLWQSALPCTLSAFNVYCTSNWAHSDMPIGTCTHIVDAFVEVLQTVLVGAIVSATSLVFLPTWGTIDGDLWIREIAYNCQLVYKGTRELGDAIASHYWVLVLPDRFIDALVQGEALDVSMFPQHQLNPCLTLQTSLSKCLHWCRQGVLQEQDTLSVLFWKPELSRTIGCMKTRSGTGGQLQWHNCSYISATYCGIITGIDGVVRLSAQELDSAFALRLQVSLRQAIGGVLQDAFQTGRSTIGVHRHLRYPLSFCDILGVPALSLLNSHGIEARTYSDHLCDWTEAPRGIEVIVKHT</sequence>
<dbReference type="Proteomes" id="UP000186817">
    <property type="component" value="Unassembled WGS sequence"/>
</dbReference>
<proteinExistence type="predicted"/>
<evidence type="ECO:0000313" key="2">
    <source>
        <dbReference type="Proteomes" id="UP000186817"/>
    </source>
</evidence>
<gene>
    <name evidence="1" type="ORF">AK812_SmicGene6161</name>
</gene>
<evidence type="ECO:0000313" key="1">
    <source>
        <dbReference type="EMBL" id="OLQ10147.1"/>
    </source>
</evidence>
<organism evidence="1 2">
    <name type="scientific">Symbiodinium microadriaticum</name>
    <name type="common">Dinoflagellate</name>
    <name type="synonym">Zooxanthella microadriatica</name>
    <dbReference type="NCBI Taxonomy" id="2951"/>
    <lineage>
        <taxon>Eukaryota</taxon>
        <taxon>Sar</taxon>
        <taxon>Alveolata</taxon>
        <taxon>Dinophyceae</taxon>
        <taxon>Suessiales</taxon>
        <taxon>Symbiodiniaceae</taxon>
        <taxon>Symbiodinium</taxon>
    </lineage>
</organism>
<comment type="caution">
    <text evidence="1">The sequence shown here is derived from an EMBL/GenBank/DDBJ whole genome shotgun (WGS) entry which is preliminary data.</text>
</comment>
<dbReference type="AlphaFoldDB" id="A0A1Q9ERV2"/>
<keyword evidence="2" id="KW-1185">Reference proteome</keyword>
<protein>
    <submittedName>
        <fullName evidence="1">Uncharacterized protein</fullName>
    </submittedName>
</protein>
<reference evidence="1 2" key="1">
    <citation type="submission" date="2016-02" db="EMBL/GenBank/DDBJ databases">
        <title>Genome analysis of coral dinoflagellate symbionts highlights evolutionary adaptations to a symbiotic lifestyle.</title>
        <authorList>
            <person name="Aranda M."/>
            <person name="Li Y."/>
            <person name="Liew Y.J."/>
            <person name="Baumgarten S."/>
            <person name="Simakov O."/>
            <person name="Wilson M."/>
            <person name="Piel J."/>
            <person name="Ashoor H."/>
            <person name="Bougouffa S."/>
            <person name="Bajic V.B."/>
            <person name="Ryu T."/>
            <person name="Ravasi T."/>
            <person name="Bayer T."/>
            <person name="Micklem G."/>
            <person name="Kim H."/>
            <person name="Bhak J."/>
            <person name="Lajeunesse T.C."/>
            <person name="Voolstra C.R."/>
        </authorList>
    </citation>
    <scope>NUCLEOTIDE SEQUENCE [LARGE SCALE GENOMIC DNA]</scope>
    <source>
        <strain evidence="1 2">CCMP2467</strain>
    </source>
</reference>
<name>A0A1Q9ERV2_SYMMI</name>
<dbReference type="OrthoDB" id="409891at2759"/>
<dbReference type="EMBL" id="LSRX01000083">
    <property type="protein sequence ID" value="OLQ10147.1"/>
    <property type="molecule type" value="Genomic_DNA"/>
</dbReference>